<dbReference type="eggNOG" id="COG0009">
    <property type="taxonomic scope" value="Bacteria"/>
</dbReference>
<evidence type="ECO:0000256" key="10">
    <source>
        <dbReference type="ARBA" id="ARBA00022840"/>
    </source>
</evidence>
<evidence type="ECO:0000256" key="4">
    <source>
        <dbReference type="ARBA" id="ARBA00015492"/>
    </source>
</evidence>
<dbReference type="HOGENOM" id="CLU_031397_0_2_5"/>
<feature type="binding site" evidence="14">
    <location>
        <position position="174"/>
    </location>
    <ligand>
        <name>L-threonine</name>
        <dbReference type="ChEBI" id="CHEBI:57926"/>
    </ligand>
</feature>
<feature type="binding site" evidence="14">
    <location>
        <position position="114"/>
    </location>
    <ligand>
        <name>L-threonine</name>
        <dbReference type="ChEBI" id="CHEBI:57926"/>
    </ligand>
</feature>
<dbReference type="EMBL" id="CP002083">
    <property type="protein sequence ID" value="ADJ23784.1"/>
    <property type="molecule type" value="Genomic_DNA"/>
</dbReference>
<evidence type="ECO:0000313" key="17">
    <source>
        <dbReference type="Proteomes" id="UP000002033"/>
    </source>
</evidence>
<feature type="binding site" evidence="14">
    <location>
        <position position="27"/>
    </location>
    <ligand>
        <name>L-threonine</name>
        <dbReference type="ChEBI" id="CHEBI:57926"/>
    </ligand>
</feature>
<dbReference type="FunFam" id="3.90.870.10:FF:000009">
    <property type="entry name" value="Threonylcarbamoyl-AMP synthase, putative"/>
    <property type="match status" value="1"/>
</dbReference>
<dbReference type="GO" id="GO:0008033">
    <property type="term" value="P:tRNA processing"/>
    <property type="evidence" value="ECO:0007669"/>
    <property type="project" value="UniProtKB-KW"/>
</dbReference>
<feature type="binding site" evidence="14">
    <location>
        <position position="134"/>
    </location>
    <ligand>
        <name>L-threonine</name>
        <dbReference type="ChEBI" id="CHEBI:57926"/>
    </ligand>
</feature>
<organism evidence="16 17">
    <name type="scientific">Hyphomicrobium denitrificans (strain ATCC 51888 / DSM 1869 / NCIMB 11706 / TK 0415)</name>
    <dbReference type="NCBI Taxonomy" id="582899"/>
    <lineage>
        <taxon>Bacteria</taxon>
        <taxon>Pseudomonadati</taxon>
        <taxon>Pseudomonadota</taxon>
        <taxon>Alphaproteobacteria</taxon>
        <taxon>Hyphomicrobiales</taxon>
        <taxon>Hyphomicrobiaceae</taxon>
        <taxon>Hyphomicrobium</taxon>
    </lineage>
</organism>
<dbReference type="NCBIfam" id="TIGR00057">
    <property type="entry name" value="L-threonylcarbamoyladenylate synthase"/>
    <property type="match status" value="1"/>
</dbReference>
<dbReference type="PANTHER" id="PTHR17490">
    <property type="entry name" value="SUA5"/>
    <property type="match status" value="1"/>
</dbReference>
<dbReference type="PANTHER" id="PTHR17490:SF16">
    <property type="entry name" value="THREONYLCARBAMOYL-AMP SYNTHASE"/>
    <property type="match status" value="1"/>
</dbReference>
<dbReference type="InterPro" id="IPR017945">
    <property type="entry name" value="DHBP_synth_RibB-like_a/b_dom"/>
</dbReference>
<accession>D8JPQ0</accession>
<dbReference type="GO" id="GO:0005737">
    <property type="term" value="C:cytoplasm"/>
    <property type="evidence" value="ECO:0007669"/>
    <property type="project" value="UniProtKB-SubCell"/>
</dbReference>
<dbReference type="AlphaFoldDB" id="D8JPQ0"/>
<feature type="binding site" evidence="14">
    <location>
        <position position="188"/>
    </location>
    <ligand>
        <name>ATP</name>
        <dbReference type="ChEBI" id="CHEBI:30616"/>
    </ligand>
</feature>
<dbReference type="Proteomes" id="UP000002033">
    <property type="component" value="Chromosome"/>
</dbReference>
<gene>
    <name evidence="16" type="ordered locus">Hden_1983</name>
</gene>
<comment type="catalytic activity">
    <reaction evidence="12 13">
        <text>L-threonine + hydrogencarbonate + ATP = L-threonylcarbamoyladenylate + diphosphate + H2O</text>
        <dbReference type="Rhea" id="RHEA:36407"/>
        <dbReference type="ChEBI" id="CHEBI:15377"/>
        <dbReference type="ChEBI" id="CHEBI:17544"/>
        <dbReference type="ChEBI" id="CHEBI:30616"/>
        <dbReference type="ChEBI" id="CHEBI:33019"/>
        <dbReference type="ChEBI" id="CHEBI:57926"/>
        <dbReference type="ChEBI" id="CHEBI:73682"/>
        <dbReference type="EC" id="2.7.7.87"/>
    </reaction>
</comment>
<keyword evidence="5 13" id="KW-0963">Cytoplasm</keyword>
<dbReference type="GO" id="GO:0000049">
    <property type="term" value="F:tRNA binding"/>
    <property type="evidence" value="ECO:0007669"/>
    <property type="project" value="TreeGrafter"/>
</dbReference>
<dbReference type="PROSITE" id="PS51163">
    <property type="entry name" value="YRDC"/>
    <property type="match status" value="1"/>
</dbReference>
<feature type="domain" description="YrdC-like" evidence="15">
    <location>
        <begin position="5"/>
        <end position="192"/>
    </location>
</feature>
<dbReference type="KEGG" id="hdn:Hden_1983"/>
<dbReference type="PIRSF" id="PIRSF004930">
    <property type="entry name" value="Tln_factor_SUA5"/>
    <property type="match status" value="1"/>
</dbReference>
<dbReference type="Pfam" id="PF01300">
    <property type="entry name" value="Sua5_yciO_yrdC"/>
    <property type="match status" value="1"/>
</dbReference>
<reference evidence="17" key="1">
    <citation type="journal article" date="2011" name="J. Bacteriol.">
        <title>Genome sequences of eight morphologically diverse alphaproteobacteria.</title>
        <authorList>
            <consortium name="US DOE Joint Genome Institute"/>
            <person name="Brown P.J."/>
            <person name="Kysela D.T."/>
            <person name="Buechlein A."/>
            <person name="Hemmerich C."/>
            <person name="Brun Y.V."/>
        </authorList>
    </citation>
    <scope>NUCLEOTIDE SEQUENCE [LARGE SCALE GENOMIC DNA]</scope>
    <source>
        <strain evidence="17">ATCC 51888 / DSM 1869 / NCIB 11706 / TK 0415</strain>
    </source>
</reference>
<evidence type="ECO:0000313" key="16">
    <source>
        <dbReference type="EMBL" id="ADJ23784.1"/>
    </source>
</evidence>
<dbReference type="Gene3D" id="3.90.870.10">
    <property type="entry name" value="DHBP synthase"/>
    <property type="match status" value="1"/>
</dbReference>
<dbReference type="InterPro" id="IPR006070">
    <property type="entry name" value="Sua5-like_dom"/>
</dbReference>
<feature type="binding site" evidence="14">
    <location>
        <position position="54"/>
    </location>
    <ligand>
        <name>ATP</name>
        <dbReference type="ChEBI" id="CHEBI:30616"/>
    </ligand>
</feature>
<keyword evidence="17" id="KW-1185">Reference proteome</keyword>
<feature type="binding site" evidence="14">
    <location>
        <position position="50"/>
    </location>
    <ligand>
        <name>ATP</name>
        <dbReference type="ChEBI" id="CHEBI:30616"/>
    </ligand>
</feature>
<dbReference type="GO" id="GO:0005524">
    <property type="term" value="F:ATP binding"/>
    <property type="evidence" value="ECO:0007669"/>
    <property type="project" value="UniProtKB-UniRule"/>
</dbReference>
<comment type="similarity">
    <text evidence="2 13">Belongs to the SUA5 family.</text>
</comment>
<dbReference type="InterPro" id="IPR010923">
    <property type="entry name" value="T(6)A37_SUA5"/>
</dbReference>
<keyword evidence="6 13" id="KW-0808">Transferase</keyword>
<evidence type="ECO:0000256" key="6">
    <source>
        <dbReference type="ARBA" id="ARBA00022679"/>
    </source>
</evidence>
<keyword evidence="9 13" id="KW-0547">Nucleotide-binding</keyword>
<comment type="subcellular location">
    <subcellularLocation>
        <location evidence="1 13">Cytoplasm</location>
    </subcellularLocation>
</comment>
<evidence type="ECO:0000259" key="15">
    <source>
        <dbReference type="PROSITE" id="PS51163"/>
    </source>
</evidence>
<keyword evidence="8 13" id="KW-0548">Nucleotidyltransferase</keyword>
<name>D8JPQ0_HYPDA</name>
<dbReference type="InterPro" id="IPR005145">
    <property type="entry name" value="Sua5_C"/>
</dbReference>
<evidence type="ECO:0000256" key="5">
    <source>
        <dbReference type="ARBA" id="ARBA00022490"/>
    </source>
</evidence>
<feature type="binding site" evidence="14">
    <location>
        <position position="225"/>
    </location>
    <ligand>
        <name>ATP</name>
        <dbReference type="ChEBI" id="CHEBI:30616"/>
    </ligand>
</feature>
<dbReference type="InterPro" id="IPR038385">
    <property type="entry name" value="Sua5/YwlC_C"/>
</dbReference>
<keyword evidence="7 13" id="KW-0819">tRNA processing</keyword>
<keyword evidence="10 13" id="KW-0067">ATP-binding</keyword>
<evidence type="ECO:0000256" key="12">
    <source>
        <dbReference type="ARBA" id="ARBA00048366"/>
    </source>
</evidence>
<evidence type="ECO:0000256" key="1">
    <source>
        <dbReference type="ARBA" id="ARBA00004496"/>
    </source>
</evidence>
<dbReference type="GO" id="GO:0003725">
    <property type="term" value="F:double-stranded RNA binding"/>
    <property type="evidence" value="ECO:0007669"/>
    <property type="project" value="UniProtKB-UniRule"/>
</dbReference>
<protein>
    <recommendedName>
        <fullName evidence="4 13">Threonylcarbamoyl-AMP synthase</fullName>
        <shortName evidence="13">TC-AMP synthase</shortName>
        <ecNumber evidence="3 13">2.7.7.87</ecNumber>
    </recommendedName>
    <alternativeName>
        <fullName evidence="11 13">L-threonylcarbamoyladenylate synthase</fullName>
    </alternativeName>
</protein>
<evidence type="ECO:0000256" key="7">
    <source>
        <dbReference type="ARBA" id="ARBA00022694"/>
    </source>
</evidence>
<dbReference type="STRING" id="582899.Hden_1983"/>
<dbReference type="InterPro" id="IPR050156">
    <property type="entry name" value="TC-AMP_synthase_SUA5"/>
</dbReference>
<feature type="binding site" evidence="14">
    <location>
        <position position="144"/>
    </location>
    <ligand>
        <name>ATP</name>
        <dbReference type="ChEBI" id="CHEBI:30616"/>
    </ligand>
</feature>
<evidence type="ECO:0000256" key="13">
    <source>
        <dbReference type="PIRNR" id="PIRNR004930"/>
    </source>
</evidence>
<comment type="function">
    <text evidence="13">Required for the formation of a threonylcarbamoyl group on adenosine at position 37 (t(6)A37) in tRNAs that read codons beginning with adenine.</text>
</comment>
<evidence type="ECO:0000256" key="8">
    <source>
        <dbReference type="ARBA" id="ARBA00022695"/>
    </source>
</evidence>
<evidence type="ECO:0000256" key="11">
    <source>
        <dbReference type="ARBA" id="ARBA00029774"/>
    </source>
</evidence>
<dbReference type="Gene3D" id="3.40.50.11030">
    <property type="entry name" value="Threonylcarbamoyl-AMP synthase, C-terminal domain"/>
    <property type="match status" value="1"/>
</dbReference>
<dbReference type="GO" id="GO:0061710">
    <property type="term" value="F:L-threonylcarbamoyladenylate synthase"/>
    <property type="evidence" value="ECO:0007669"/>
    <property type="project" value="UniProtKB-EC"/>
</dbReference>
<feature type="binding site" evidence="14">
    <location>
        <position position="136"/>
    </location>
    <ligand>
        <name>ATP</name>
        <dbReference type="ChEBI" id="CHEBI:30616"/>
    </ligand>
</feature>
<evidence type="ECO:0000256" key="2">
    <source>
        <dbReference type="ARBA" id="ARBA00007663"/>
    </source>
</evidence>
<dbReference type="EC" id="2.7.7.87" evidence="3 13"/>
<evidence type="ECO:0000256" key="3">
    <source>
        <dbReference type="ARBA" id="ARBA00012584"/>
    </source>
</evidence>
<sequence length="315" mass="32519">MPANAEWIEEAGGLLRSGALVAFPTETVYGLGADATNGEAVARVFAAKGRPSFNPLIVHVLGLEQAVIIGSFSATARRLTEAFWPGPLTLVVPRIETTDVSELVSAGLPTVALRSPDHPVARQLLKAAQRPIAAPSANRSGHVSATRAEHVAADLGDRAAVILDAGQTPRGLESTVVSLAGAAPVLLRPGAISADAIEKVLGEKIARASESGEHLTSPGQLRSHYAPNSRIRLNATAWEPHEAVLAFGAVEEHPSKATINISPSGDLIEAAANLFAALRKLDGSGAATIAVTPIPAHGLGEAINDRLARAAAPRD</sequence>
<dbReference type="Pfam" id="PF03481">
    <property type="entry name" value="Sua5_C"/>
    <property type="match status" value="1"/>
</dbReference>
<proteinExistence type="inferred from homology"/>
<evidence type="ECO:0000256" key="14">
    <source>
        <dbReference type="PIRSR" id="PIRSR004930-1"/>
    </source>
</evidence>
<feature type="binding site" evidence="14">
    <location>
        <position position="59"/>
    </location>
    <ligand>
        <name>ATP</name>
        <dbReference type="ChEBI" id="CHEBI:30616"/>
    </ligand>
</feature>
<evidence type="ECO:0000256" key="9">
    <source>
        <dbReference type="ARBA" id="ARBA00022741"/>
    </source>
</evidence>
<dbReference type="GO" id="GO:0006450">
    <property type="term" value="P:regulation of translational fidelity"/>
    <property type="evidence" value="ECO:0007669"/>
    <property type="project" value="TreeGrafter"/>
</dbReference>
<feature type="binding site" evidence="14">
    <location>
        <position position="110"/>
    </location>
    <ligand>
        <name>ATP</name>
        <dbReference type="ChEBI" id="CHEBI:30616"/>
    </ligand>
</feature>
<dbReference type="SUPFAM" id="SSF55821">
    <property type="entry name" value="YrdC/RibB"/>
    <property type="match status" value="1"/>
</dbReference>